<keyword evidence="4 9" id="KW-0547">Nucleotide-binding</keyword>
<name>A0A195C9B1_9HYME</name>
<dbReference type="PRINTS" id="PR00984">
    <property type="entry name" value="TRNASYNTHILE"/>
</dbReference>
<evidence type="ECO:0000256" key="2">
    <source>
        <dbReference type="ARBA" id="ARBA00013165"/>
    </source>
</evidence>
<protein>
    <recommendedName>
        <fullName evidence="2">isoleucine--tRNA ligase</fullName>
        <ecNumber evidence="2">6.1.1.5</ecNumber>
    </recommendedName>
    <alternativeName>
        <fullName evidence="8">Isoleucyl-tRNA synthetase</fullName>
    </alternativeName>
</protein>
<evidence type="ECO:0000256" key="8">
    <source>
        <dbReference type="ARBA" id="ARBA00032665"/>
    </source>
</evidence>
<keyword evidence="7 9" id="KW-0030">Aminoacyl-tRNA synthetase</keyword>
<evidence type="ECO:0000259" key="11">
    <source>
        <dbReference type="Pfam" id="PF00133"/>
    </source>
</evidence>
<dbReference type="InterPro" id="IPR009080">
    <property type="entry name" value="tRNAsynth_Ia_anticodon-bd"/>
</dbReference>
<dbReference type="Pfam" id="PF08264">
    <property type="entry name" value="Anticodon_1"/>
    <property type="match status" value="1"/>
</dbReference>
<evidence type="ECO:0000256" key="7">
    <source>
        <dbReference type="ARBA" id="ARBA00023146"/>
    </source>
</evidence>
<dbReference type="CDD" id="cd07960">
    <property type="entry name" value="Anticodon_Ia_Ile_BEm"/>
    <property type="match status" value="1"/>
</dbReference>
<evidence type="ECO:0000256" key="10">
    <source>
        <dbReference type="SAM" id="Phobius"/>
    </source>
</evidence>
<dbReference type="GO" id="GO:0004822">
    <property type="term" value="F:isoleucine-tRNA ligase activity"/>
    <property type="evidence" value="ECO:0007669"/>
    <property type="project" value="UniProtKB-EC"/>
</dbReference>
<dbReference type="SUPFAM" id="SSF50677">
    <property type="entry name" value="ValRS/IleRS/LeuRS editing domain"/>
    <property type="match status" value="1"/>
</dbReference>
<feature type="domain" description="Aminoacyl-tRNA synthetase class Ia" evidence="11">
    <location>
        <begin position="269"/>
        <end position="863"/>
    </location>
</feature>
<dbReference type="SUPFAM" id="SSF47323">
    <property type="entry name" value="Anticodon-binding domain of a subclass of class I aminoacyl-tRNA synthetases"/>
    <property type="match status" value="1"/>
</dbReference>
<dbReference type="GO" id="GO:0002161">
    <property type="term" value="F:aminoacyl-tRNA deacylase activity"/>
    <property type="evidence" value="ECO:0007669"/>
    <property type="project" value="InterPro"/>
</dbReference>
<dbReference type="Gene3D" id="3.90.740.10">
    <property type="entry name" value="Valyl/Leucyl/Isoleucyl-tRNA synthetase, editing domain"/>
    <property type="match status" value="1"/>
</dbReference>
<comment type="similarity">
    <text evidence="1 9">Belongs to the class-I aminoacyl-tRNA synthetase family.</text>
</comment>
<dbReference type="InterPro" id="IPR050081">
    <property type="entry name" value="Ile-tRNA_ligase"/>
</dbReference>
<dbReference type="GO" id="GO:0000049">
    <property type="term" value="F:tRNA binding"/>
    <property type="evidence" value="ECO:0007669"/>
    <property type="project" value="InterPro"/>
</dbReference>
<organism evidence="13 14">
    <name type="scientific">Cyphomyrmex costatus</name>
    <dbReference type="NCBI Taxonomy" id="456900"/>
    <lineage>
        <taxon>Eukaryota</taxon>
        <taxon>Metazoa</taxon>
        <taxon>Ecdysozoa</taxon>
        <taxon>Arthropoda</taxon>
        <taxon>Hexapoda</taxon>
        <taxon>Insecta</taxon>
        <taxon>Pterygota</taxon>
        <taxon>Neoptera</taxon>
        <taxon>Endopterygota</taxon>
        <taxon>Hymenoptera</taxon>
        <taxon>Apocrita</taxon>
        <taxon>Aculeata</taxon>
        <taxon>Formicoidea</taxon>
        <taxon>Formicidae</taxon>
        <taxon>Myrmicinae</taxon>
        <taxon>Cyphomyrmex</taxon>
    </lineage>
</organism>
<dbReference type="Gene3D" id="1.10.730.20">
    <property type="match status" value="1"/>
</dbReference>
<dbReference type="Pfam" id="PF00133">
    <property type="entry name" value="tRNA-synt_1"/>
    <property type="match status" value="1"/>
</dbReference>
<keyword evidence="10" id="KW-0472">Membrane</keyword>
<dbReference type="Gene3D" id="3.40.50.620">
    <property type="entry name" value="HUPs"/>
    <property type="match status" value="2"/>
</dbReference>
<dbReference type="GO" id="GO:0006428">
    <property type="term" value="P:isoleucyl-tRNA aminoacylation"/>
    <property type="evidence" value="ECO:0007669"/>
    <property type="project" value="InterPro"/>
</dbReference>
<dbReference type="SUPFAM" id="SSF52374">
    <property type="entry name" value="Nucleotidylyl transferase"/>
    <property type="match status" value="1"/>
</dbReference>
<keyword evidence="14" id="KW-1185">Reference proteome</keyword>
<evidence type="ECO:0000313" key="14">
    <source>
        <dbReference type="Proteomes" id="UP000078542"/>
    </source>
</evidence>
<gene>
    <name evidence="13" type="ORF">ALC62_12548</name>
</gene>
<keyword evidence="3 9" id="KW-0436">Ligase</keyword>
<evidence type="ECO:0000256" key="3">
    <source>
        <dbReference type="ARBA" id="ARBA00022598"/>
    </source>
</evidence>
<dbReference type="InterPro" id="IPR014729">
    <property type="entry name" value="Rossmann-like_a/b/a_fold"/>
</dbReference>
<evidence type="ECO:0000256" key="5">
    <source>
        <dbReference type="ARBA" id="ARBA00022840"/>
    </source>
</evidence>
<evidence type="ECO:0000256" key="4">
    <source>
        <dbReference type="ARBA" id="ARBA00022741"/>
    </source>
</evidence>
<dbReference type="PANTHER" id="PTHR42765:SF1">
    <property type="entry name" value="ISOLEUCINE--TRNA LIGASE, MITOCHONDRIAL"/>
    <property type="match status" value="1"/>
</dbReference>
<dbReference type="InterPro" id="IPR001412">
    <property type="entry name" value="aa-tRNA-synth_I_CS"/>
</dbReference>
<dbReference type="InterPro" id="IPR033708">
    <property type="entry name" value="Anticodon_Ile_BEm"/>
</dbReference>
<sequence length="1151" mass="131968">MRLIVRRRHRQSAVTVSGGSVLLEGEEAGNVSPIRTFRIISVATGGYPETTRKPRSERVFRFRQDTRGWGDEHSINIFQRWGRSSLVLALALFLLIKLSLLIGGRLLILLILGHEIVHVALSLGKLHVVHALAGIPVQERLASEHRVEFSLFDNNQIMMRSRLHELIFVLPPEIRLKNGVSFCIWMSVLNAKMRRLFKTTEFTLRTYAEFYHAIWMRGVKSATKQSYTKTVLLPQTNFPARLGGKKRVEMDSYLIEKCGFLELYNWQRQNLEGPDFILHDGPPYANGRPHMGHAINKVLKDITLRSKIISGKRVHYIPGWDCHGLPIEQKVLGDIKDNNPLEIRRKAERYASDAIIKQRQAFTSWGIMADWNESGCYFTNYTSYVKNQMQQFINLYDKGLVFRAFKPVYWSPSSRTALAESELEYDKSHESKSVIIRMRLDTHTLASRLKDLENRPLYALIWTTTPWSLIANQAIAFSNDVVYCIVEDNSQNLYILAQECLTNIKKKLGPLNFITTVLGQDLGNAKYLHPVTKQSLPFLSGRHITTDVGTGLVHTAPAHGPEDFLIAIENNIPVLSLIDDDGRFTKEAGDEFSGLNVLNDGATKVLQRIGEDVLHTDTIMHSYPYDWRTKKPVIIRASHQWFIDIRSIKEKAIDSIANIRIYPEQNQTSYLNALIAQVKQRPYWCISRQRSWGTPIPVLHNKRTGDMYTSRKWIERLCKLMERYGTDYWWELSTEKLIGRELRQEFNDNIDDLEKGTDIMDIWLDSGLSWSAVLPEHKADLYLEGMDQFRGWFQSSLLTSIALQGRSPFSALFVHGFAVDDKATKMSKSVGNVINPEQITKGGENLSKDPAYGVDTLRWWVASHGCQHSQIPVTTALLRESHESIQKMRLVLRFLLGVLHSYSEGITVEPEYLYLDKYMLHSLHQYNKKIQNLYDNYLYHYVCKLVTYFLTNTVSPIYCHLIKDRLYCDEAVSPTRLAAVEVTRETLTVLARSIAPIVPHLAEEVWLYHPENLASVPLYHTEYKVPETWHQPEIAGHIETVLSLRSKVHTLADRNTWELSGILKASKNDYKSLSILQKNQESSTSELCDILQLSSIVLIELPTVTETQVELHNTEKVLCQRCRRYPELDKNGLCSRCIKVLDVTNVSSISV</sequence>
<dbReference type="InterPro" id="IPR002301">
    <property type="entry name" value="Ile-tRNA-ligase"/>
</dbReference>
<keyword evidence="6 9" id="KW-0648">Protein biosynthesis</keyword>
<dbReference type="PROSITE" id="PS00178">
    <property type="entry name" value="AA_TRNA_LIGASE_I"/>
    <property type="match status" value="1"/>
</dbReference>
<feature type="transmembrane region" description="Helical" evidence="10">
    <location>
        <begin position="86"/>
        <end position="112"/>
    </location>
</feature>
<evidence type="ECO:0000256" key="6">
    <source>
        <dbReference type="ARBA" id="ARBA00022917"/>
    </source>
</evidence>
<evidence type="ECO:0000256" key="9">
    <source>
        <dbReference type="RuleBase" id="RU363035"/>
    </source>
</evidence>
<dbReference type="InterPro" id="IPR009008">
    <property type="entry name" value="Val/Leu/Ile-tRNA-synth_edit"/>
</dbReference>
<keyword evidence="10" id="KW-1133">Transmembrane helix</keyword>
<dbReference type="AlphaFoldDB" id="A0A195C9B1"/>
<keyword evidence="10" id="KW-0812">Transmembrane</keyword>
<dbReference type="GO" id="GO:0032543">
    <property type="term" value="P:mitochondrial translation"/>
    <property type="evidence" value="ECO:0007669"/>
    <property type="project" value="TreeGrafter"/>
</dbReference>
<evidence type="ECO:0000313" key="13">
    <source>
        <dbReference type="EMBL" id="KYM96756.1"/>
    </source>
</evidence>
<evidence type="ECO:0000256" key="1">
    <source>
        <dbReference type="ARBA" id="ARBA00005594"/>
    </source>
</evidence>
<evidence type="ECO:0000259" key="12">
    <source>
        <dbReference type="Pfam" id="PF08264"/>
    </source>
</evidence>
<dbReference type="Proteomes" id="UP000078542">
    <property type="component" value="Unassembled WGS sequence"/>
</dbReference>
<accession>A0A195C9B1</accession>
<dbReference type="EMBL" id="KQ978143">
    <property type="protein sequence ID" value="KYM96756.1"/>
    <property type="molecule type" value="Genomic_DNA"/>
</dbReference>
<dbReference type="InterPro" id="IPR013155">
    <property type="entry name" value="M/V/L/I-tRNA-synth_anticd-bd"/>
</dbReference>
<reference evidence="13 14" key="1">
    <citation type="submission" date="2016-03" db="EMBL/GenBank/DDBJ databases">
        <title>Cyphomyrmex costatus WGS genome.</title>
        <authorList>
            <person name="Nygaard S."/>
            <person name="Hu H."/>
            <person name="Boomsma J."/>
            <person name="Zhang G."/>
        </authorList>
    </citation>
    <scope>NUCLEOTIDE SEQUENCE [LARGE SCALE GENOMIC DNA]</scope>
    <source>
        <strain evidence="13">MS0001</strain>
        <tissue evidence="13">Whole body</tissue>
    </source>
</reference>
<dbReference type="InterPro" id="IPR002300">
    <property type="entry name" value="aa-tRNA-synth_Ia"/>
</dbReference>
<dbReference type="GO" id="GO:0005524">
    <property type="term" value="F:ATP binding"/>
    <property type="evidence" value="ECO:0007669"/>
    <property type="project" value="UniProtKB-KW"/>
</dbReference>
<dbReference type="GO" id="GO:0005739">
    <property type="term" value="C:mitochondrion"/>
    <property type="evidence" value="ECO:0007669"/>
    <property type="project" value="TreeGrafter"/>
</dbReference>
<dbReference type="PANTHER" id="PTHR42765">
    <property type="entry name" value="SOLEUCYL-TRNA SYNTHETASE"/>
    <property type="match status" value="1"/>
</dbReference>
<dbReference type="EC" id="6.1.1.5" evidence="2"/>
<dbReference type="STRING" id="456900.A0A195C9B1"/>
<feature type="domain" description="Methionyl/Valyl/Leucyl/Isoleucyl-tRNA synthetase anticodon-binding" evidence="12">
    <location>
        <begin position="916"/>
        <end position="1034"/>
    </location>
</feature>
<keyword evidence="5 9" id="KW-0067">ATP-binding</keyword>
<dbReference type="NCBIfam" id="TIGR00392">
    <property type="entry name" value="ileS"/>
    <property type="match status" value="1"/>
</dbReference>
<proteinExistence type="inferred from homology"/>